<feature type="domain" description="Ubiquitin-like protease family profile" evidence="4">
    <location>
        <begin position="88"/>
        <end position="247"/>
    </location>
</feature>
<evidence type="ECO:0000313" key="6">
    <source>
        <dbReference type="Proteomes" id="UP000178912"/>
    </source>
</evidence>
<dbReference type="GO" id="GO:0006508">
    <property type="term" value="P:proteolysis"/>
    <property type="evidence" value="ECO:0007669"/>
    <property type="project" value="UniProtKB-KW"/>
</dbReference>
<dbReference type="Pfam" id="PF02902">
    <property type="entry name" value="Peptidase_C48"/>
    <property type="match status" value="1"/>
</dbReference>
<evidence type="ECO:0000256" key="2">
    <source>
        <dbReference type="ARBA" id="ARBA00022670"/>
    </source>
</evidence>
<dbReference type="GO" id="GO:0019783">
    <property type="term" value="F:ubiquitin-like protein peptidase activity"/>
    <property type="evidence" value="ECO:0007669"/>
    <property type="project" value="UniProtKB-ARBA"/>
</dbReference>
<dbReference type="Gene3D" id="3.40.395.10">
    <property type="entry name" value="Adenoviral Proteinase, Chain A"/>
    <property type="match status" value="1"/>
</dbReference>
<dbReference type="PROSITE" id="PS50600">
    <property type="entry name" value="ULP_PROTEASE"/>
    <property type="match status" value="1"/>
</dbReference>
<evidence type="ECO:0000256" key="3">
    <source>
        <dbReference type="ARBA" id="ARBA00022801"/>
    </source>
</evidence>
<keyword evidence="2" id="KW-0645">Protease</keyword>
<reference evidence="6" key="1">
    <citation type="submission" date="2016-03" db="EMBL/GenBank/DDBJ databases">
        <authorList>
            <person name="Guldener U."/>
        </authorList>
    </citation>
    <scope>NUCLEOTIDE SEQUENCE [LARGE SCALE GENOMIC DNA]</scope>
    <source>
        <strain evidence="6">04CH-RAC-A.6.1</strain>
    </source>
</reference>
<sequence length="279" mass="31675">MNDSMLDCLAFYVTEMFPYIAKIIGALHGLVRNFIDNVPLPLWQEFEALLNKVKGLQLLKESQTSKPDNTSTGSWGGEIENTNNRSCLDVTSRDLRTPLHQESLSDVVVNNTLALLAGESSGIIYTWDSLLSTNIVGGKDVSQWTIKAGMNGIFDYHFHLFPINLTTHWMLAKVDLLQREITTYDPLSRDVGHEQSIYTNLEKWVSDNDMIDAVPRSPFQYISCKEVPDQRNGYDGIVIVLMVAYRLMRNLTVDGAEEVNWCQEQELIARLLRQVEVCK</sequence>
<keyword evidence="6" id="KW-1185">Reference proteome</keyword>
<evidence type="ECO:0000313" key="5">
    <source>
        <dbReference type="EMBL" id="CZS92458.1"/>
    </source>
</evidence>
<gene>
    <name evidence="5" type="ORF">RAG0_03012</name>
</gene>
<organism evidence="5 6">
    <name type="scientific">Rhynchosporium agropyri</name>
    <dbReference type="NCBI Taxonomy" id="914238"/>
    <lineage>
        <taxon>Eukaryota</taxon>
        <taxon>Fungi</taxon>
        <taxon>Dikarya</taxon>
        <taxon>Ascomycota</taxon>
        <taxon>Pezizomycotina</taxon>
        <taxon>Leotiomycetes</taxon>
        <taxon>Helotiales</taxon>
        <taxon>Ploettnerulaceae</taxon>
        <taxon>Rhynchosporium</taxon>
    </lineage>
</organism>
<protein>
    <recommendedName>
        <fullName evidence="4">Ubiquitin-like protease family profile domain-containing protein</fullName>
    </recommendedName>
</protein>
<dbReference type="OrthoDB" id="1939479at2759"/>
<accession>A0A1E1K2X7</accession>
<dbReference type="EMBL" id="FJUX01000012">
    <property type="protein sequence ID" value="CZS92458.1"/>
    <property type="molecule type" value="Genomic_DNA"/>
</dbReference>
<evidence type="ECO:0000259" key="4">
    <source>
        <dbReference type="PROSITE" id="PS50600"/>
    </source>
</evidence>
<evidence type="ECO:0000256" key="1">
    <source>
        <dbReference type="ARBA" id="ARBA00005234"/>
    </source>
</evidence>
<dbReference type="Proteomes" id="UP000178912">
    <property type="component" value="Unassembled WGS sequence"/>
</dbReference>
<dbReference type="InterPro" id="IPR003653">
    <property type="entry name" value="Peptidase_C48_C"/>
</dbReference>
<dbReference type="InterPro" id="IPR038765">
    <property type="entry name" value="Papain-like_cys_pep_sf"/>
</dbReference>
<keyword evidence="3" id="KW-0378">Hydrolase</keyword>
<dbReference type="GO" id="GO:0008234">
    <property type="term" value="F:cysteine-type peptidase activity"/>
    <property type="evidence" value="ECO:0007669"/>
    <property type="project" value="InterPro"/>
</dbReference>
<name>A0A1E1K2X7_9HELO</name>
<comment type="similarity">
    <text evidence="1">Belongs to the peptidase C48 family.</text>
</comment>
<proteinExistence type="inferred from homology"/>
<dbReference type="AlphaFoldDB" id="A0A1E1K2X7"/>
<dbReference type="SUPFAM" id="SSF54001">
    <property type="entry name" value="Cysteine proteinases"/>
    <property type="match status" value="1"/>
</dbReference>